<organism evidence="5 6">
    <name type="scientific">Aequorivita viscosa</name>
    <dbReference type="NCBI Taxonomy" id="797419"/>
    <lineage>
        <taxon>Bacteria</taxon>
        <taxon>Pseudomonadati</taxon>
        <taxon>Bacteroidota</taxon>
        <taxon>Flavobacteriia</taxon>
        <taxon>Flavobacteriales</taxon>
        <taxon>Flavobacteriaceae</taxon>
        <taxon>Aequorivita</taxon>
    </lineage>
</organism>
<dbReference type="Proteomes" id="UP000184172">
    <property type="component" value="Unassembled WGS sequence"/>
</dbReference>
<comment type="similarity">
    <text evidence="1">Belongs to the metallo-dependent hydrolases superfamily. CpsB/CapC family.</text>
</comment>
<dbReference type="PANTHER" id="PTHR39181:SF1">
    <property type="entry name" value="TYROSINE-PROTEIN PHOSPHATASE YWQE"/>
    <property type="match status" value="1"/>
</dbReference>
<keyword evidence="6" id="KW-1185">Reference proteome</keyword>
<dbReference type="InterPro" id="IPR016667">
    <property type="entry name" value="Caps_polysacc_synth_CpsB/CapC"/>
</dbReference>
<comment type="catalytic activity">
    <reaction evidence="4">
        <text>O-phospho-L-tyrosyl-[protein] + H2O = L-tyrosyl-[protein] + phosphate</text>
        <dbReference type="Rhea" id="RHEA:10684"/>
        <dbReference type="Rhea" id="RHEA-COMP:10136"/>
        <dbReference type="Rhea" id="RHEA-COMP:20101"/>
        <dbReference type="ChEBI" id="CHEBI:15377"/>
        <dbReference type="ChEBI" id="CHEBI:43474"/>
        <dbReference type="ChEBI" id="CHEBI:46858"/>
        <dbReference type="ChEBI" id="CHEBI:61978"/>
        <dbReference type="EC" id="3.1.3.48"/>
    </reaction>
</comment>
<dbReference type="EMBL" id="FQYV01000019">
    <property type="protein sequence ID" value="SHJ55001.1"/>
    <property type="molecule type" value="Genomic_DNA"/>
</dbReference>
<evidence type="ECO:0000313" key="5">
    <source>
        <dbReference type="EMBL" id="SHJ55001.1"/>
    </source>
</evidence>
<dbReference type="GO" id="GO:0030145">
    <property type="term" value="F:manganese ion binding"/>
    <property type="evidence" value="ECO:0007669"/>
    <property type="project" value="InterPro"/>
</dbReference>
<dbReference type="PANTHER" id="PTHR39181">
    <property type="entry name" value="TYROSINE-PROTEIN PHOSPHATASE YWQE"/>
    <property type="match status" value="1"/>
</dbReference>
<name>A0A1M6K7Q4_9FLAO</name>
<dbReference type="EC" id="3.1.3.48" evidence="2"/>
<dbReference type="GO" id="GO:0004725">
    <property type="term" value="F:protein tyrosine phosphatase activity"/>
    <property type="evidence" value="ECO:0007669"/>
    <property type="project" value="UniProtKB-EC"/>
</dbReference>
<dbReference type="Pfam" id="PF19567">
    <property type="entry name" value="CpsB_CapC"/>
    <property type="match status" value="1"/>
</dbReference>
<dbReference type="Gene3D" id="3.20.20.140">
    <property type="entry name" value="Metal-dependent hydrolases"/>
    <property type="match status" value="1"/>
</dbReference>
<keyword evidence="3" id="KW-0378">Hydrolase</keyword>
<proteinExistence type="inferred from homology"/>
<sequence length="245" mass="28035">MLFFSKKYFIVDFLEGLTDMHCHILPNIDDGSKDYAMSLEMVKQFSELGYKGVIATPHIMDGFYDNTAEGIIEAFNEIQSYLSKNGYANFIKSAAAEYMIDAGFDGLTENKEFLPIVKNNVLVEMSYLQPPFKVNEQLFQLQLKGFKPILAHPERYPYLSDMTSVLKFKTKGCCLQLNLLSLGGHYGKEAFKQAFSLLEKNHYDYLGTDAHHPGHFNVLKRITIPKKTVQYFEALVIRTKENLIN</sequence>
<dbReference type="InterPro" id="IPR016195">
    <property type="entry name" value="Pol/histidinol_Pase-like"/>
</dbReference>
<evidence type="ECO:0000256" key="3">
    <source>
        <dbReference type="ARBA" id="ARBA00022801"/>
    </source>
</evidence>
<accession>A0A1M6K7Q4</accession>
<gene>
    <name evidence="5" type="ORF">SAMN04487908_11955</name>
</gene>
<evidence type="ECO:0000256" key="1">
    <source>
        <dbReference type="ARBA" id="ARBA00005750"/>
    </source>
</evidence>
<evidence type="ECO:0000256" key="4">
    <source>
        <dbReference type="ARBA" id="ARBA00051722"/>
    </source>
</evidence>
<reference evidence="6" key="1">
    <citation type="submission" date="2016-11" db="EMBL/GenBank/DDBJ databases">
        <authorList>
            <person name="Varghese N."/>
            <person name="Submissions S."/>
        </authorList>
    </citation>
    <scope>NUCLEOTIDE SEQUENCE [LARGE SCALE GENOMIC DNA]</scope>
    <source>
        <strain evidence="6">DSM 26349</strain>
    </source>
</reference>
<evidence type="ECO:0000313" key="6">
    <source>
        <dbReference type="Proteomes" id="UP000184172"/>
    </source>
</evidence>
<dbReference type="OrthoDB" id="9788539at2"/>
<dbReference type="SUPFAM" id="SSF89550">
    <property type="entry name" value="PHP domain-like"/>
    <property type="match status" value="1"/>
</dbReference>
<dbReference type="STRING" id="797419.SAMN05216556_107132"/>
<dbReference type="RefSeq" id="WP_073219646.1">
    <property type="nucleotide sequence ID" value="NZ_FNNS01000007.1"/>
</dbReference>
<protein>
    <recommendedName>
        <fullName evidence="2">protein-tyrosine-phosphatase</fullName>
        <ecNumber evidence="2">3.1.3.48</ecNumber>
    </recommendedName>
</protein>
<evidence type="ECO:0000256" key="2">
    <source>
        <dbReference type="ARBA" id="ARBA00013064"/>
    </source>
</evidence>
<dbReference type="AlphaFoldDB" id="A0A1M6K7Q4"/>